<dbReference type="KEGG" id="evi:Echvi_3087"/>
<evidence type="ECO:0000313" key="6">
    <source>
        <dbReference type="EMBL" id="AGA79325.1"/>
    </source>
</evidence>
<feature type="domain" description="Pectinesterase catalytic" evidence="5">
    <location>
        <begin position="46"/>
        <end position="314"/>
    </location>
</feature>
<feature type="signal peptide" evidence="4">
    <location>
        <begin position="1"/>
        <end position="27"/>
    </location>
</feature>
<protein>
    <submittedName>
        <fullName evidence="6">Pectin methylesterase</fullName>
    </submittedName>
</protein>
<comment type="similarity">
    <text evidence="1">Belongs to the pectinesterase family.</text>
</comment>
<feature type="chain" id="PRO_5011115623" evidence="4">
    <location>
        <begin position="28"/>
        <end position="357"/>
    </location>
</feature>
<dbReference type="AlphaFoldDB" id="L0G3A2"/>
<evidence type="ECO:0000259" key="5">
    <source>
        <dbReference type="Pfam" id="PF01095"/>
    </source>
</evidence>
<dbReference type="PATRIC" id="fig|926556.3.peg.3256"/>
<dbReference type="GO" id="GO:0009279">
    <property type="term" value="C:cell outer membrane"/>
    <property type="evidence" value="ECO:0007669"/>
    <property type="project" value="TreeGrafter"/>
</dbReference>
<sequence>MIDVRKAKGLMKTGLLLLLLPPISCSGSEEMTPEKDTATGDITYDFIVDQKGSGDFLSVQEAIDAARSFQQDHQYILVKNGTYQEEIEIPKGKDNLVLIGETKGEVVLTFDNAAEKIDEETGAPFGTSGSASTYIHGEGFVAVNMTFENSAGTEHGPGLAVYVNSDRALFYHCSFLGRQDTFYGNRKRMFLKNCYLEGTVDFIFGPVTAVFENCEIHSYGGTSITAASTESYVDYGLVFRECTLTAESGVKTDLGRPWRPYAAVAYIQCEMGGFIKPAGWNNWGNSDNEQTARFVEYGNTGAGATTTQRVSWSRQLDEDEVGAYETLEVLQSTYAENKVTDNWDPYVLLEDLSELIK</sequence>
<dbReference type="InterPro" id="IPR012334">
    <property type="entry name" value="Pectin_lyas_fold"/>
</dbReference>
<organism evidence="6 7">
    <name type="scientific">Echinicola vietnamensis (strain DSM 17526 / LMG 23754 / KMM 6221)</name>
    <dbReference type="NCBI Taxonomy" id="926556"/>
    <lineage>
        <taxon>Bacteria</taxon>
        <taxon>Pseudomonadati</taxon>
        <taxon>Bacteroidota</taxon>
        <taxon>Cytophagia</taxon>
        <taxon>Cytophagales</taxon>
        <taxon>Cyclobacteriaceae</taxon>
        <taxon>Echinicola</taxon>
    </lineage>
</organism>
<keyword evidence="2" id="KW-0378">Hydrolase</keyword>
<dbReference type="PANTHER" id="PTHR31321">
    <property type="entry name" value="ACYL-COA THIOESTER HYDROLASE YBHC-RELATED"/>
    <property type="match status" value="1"/>
</dbReference>
<evidence type="ECO:0000256" key="4">
    <source>
        <dbReference type="SAM" id="SignalP"/>
    </source>
</evidence>
<dbReference type="Gene3D" id="2.160.20.10">
    <property type="entry name" value="Single-stranded right-handed beta-helix, Pectin lyase-like"/>
    <property type="match status" value="1"/>
</dbReference>
<dbReference type="STRING" id="926556.Echvi_3087"/>
<dbReference type="InterPro" id="IPR011050">
    <property type="entry name" value="Pectin_lyase_fold/virulence"/>
</dbReference>
<dbReference type="GO" id="GO:0042545">
    <property type="term" value="P:cell wall modification"/>
    <property type="evidence" value="ECO:0007669"/>
    <property type="project" value="InterPro"/>
</dbReference>
<keyword evidence="3" id="KW-0063">Aspartyl esterase</keyword>
<keyword evidence="7" id="KW-1185">Reference proteome</keyword>
<dbReference type="EMBL" id="CP003346">
    <property type="protein sequence ID" value="AGA79325.1"/>
    <property type="molecule type" value="Genomic_DNA"/>
</dbReference>
<name>L0G3A2_ECHVK</name>
<evidence type="ECO:0000313" key="7">
    <source>
        <dbReference type="Proteomes" id="UP000010796"/>
    </source>
</evidence>
<evidence type="ECO:0000256" key="1">
    <source>
        <dbReference type="ARBA" id="ARBA00008891"/>
    </source>
</evidence>
<dbReference type="eggNOG" id="COG4677">
    <property type="taxonomic scope" value="Bacteria"/>
</dbReference>
<keyword evidence="4" id="KW-0732">Signal</keyword>
<dbReference type="SUPFAM" id="SSF51126">
    <property type="entry name" value="Pectin lyase-like"/>
    <property type="match status" value="1"/>
</dbReference>
<dbReference type="HOGENOM" id="CLU_012243_3_1_10"/>
<gene>
    <name evidence="6" type="ordered locus">Echvi_3087</name>
</gene>
<dbReference type="OrthoDB" id="9804686at2"/>
<dbReference type="RefSeq" id="WP_015266877.1">
    <property type="nucleotide sequence ID" value="NC_019904.1"/>
</dbReference>
<evidence type="ECO:0000256" key="3">
    <source>
        <dbReference type="ARBA" id="ARBA00023085"/>
    </source>
</evidence>
<dbReference type="Proteomes" id="UP000010796">
    <property type="component" value="Chromosome"/>
</dbReference>
<evidence type="ECO:0000256" key="2">
    <source>
        <dbReference type="ARBA" id="ARBA00022801"/>
    </source>
</evidence>
<dbReference type="Pfam" id="PF01095">
    <property type="entry name" value="Pectinesterase"/>
    <property type="match status" value="1"/>
</dbReference>
<dbReference type="InterPro" id="IPR000070">
    <property type="entry name" value="Pectinesterase_cat"/>
</dbReference>
<proteinExistence type="inferred from homology"/>
<dbReference type="GO" id="GO:0030599">
    <property type="term" value="F:pectinesterase activity"/>
    <property type="evidence" value="ECO:0007669"/>
    <property type="project" value="InterPro"/>
</dbReference>
<dbReference type="PANTHER" id="PTHR31321:SF57">
    <property type="entry name" value="PECTINESTERASE 53-RELATED"/>
    <property type="match status" value="1"/>
</dbReference>
<reference evidence="7" key="1">
    <citation type="submission" date="2012-02" db="EMBL/GenBank/DDBJ databases">
        <title>The complete genome of Echinicola vietnamensis DSM 17526.</title>
        <authorList>
            <person name="Lucas S."/>
            <person name="Copeland A."/>
            <person name="Lapidus A."/>
            <person name="Glavina del Rio T."/>
            <person name="Dalin E."/>
            <person name="Tice H."/>
            <person name="Bruce D."/>
            <person name="Goodwin L."/>
            <person name="Pitluck S."/>
            <person name="Peters L."/>
            <person name="Ovchinnikova G."/>
            <person name="Teshima H."/>
            <person name="Kyrpides N."/>
            <person name="Mavromatis K."/>
            <person name="Ivanova N."/>
            <person name="Brettin T."/>
            <person name="Detter J.C."/>
            <person name="Han C."/>
            <person name="Larimer F."/>
            <person name="Land M."/>
            <person name="Hauser L."/>
            <person name="Markowitz V."/>
            <person name="Cheng J.-F."/>
            <person name="Hugenholtz P."/>
            <person name="Woyke T."/>
            <person name="Wu D."/>
            <person name="Brambilla E."/>
            <person name="Klenk H.-P."/>
            <person name="Eisen J.A."/>
        </authorList>
    </citation>
    <scope>NUCLEOTIDE SEQUENCE [LARGE SCALE GENOMIC DNA]</scope>
    <source>
        <strain evidence="7">DSM 17526 / LMG 23754 / KMM 6221</strain>
    </source>
</reference>
<accession>L0G3A2</accession>